<dbReference type="NCBIfam" id="TIGR01007">
    <property type="entry name" value="eps_fam"/>
    <property type="match status" value="1"/>
</dbReference>
<dbReference type="GO" id="GO:0005524">
    <property type="term" value="F:ATP binding"/>
    <property type="evidence" value="ECO:0007669"/>
    <property type="project" value="UniProtKB-KW"/>
</dbReference>
<dbReference type="InterPro" id="IPR027417">
    <property type="entry name" value="P-loop_NTPase"/>
</dbReference>
<dbReference type="InterPro" id="IPR003856">
    <property type="entry name" value="LPS_length_determ_N"/>
</dbReference>
<accession>A0A3S0V6K4</accession>
<dbReference type="InterPro" id="IPR005702">
    <property type="entry name" value="Wzc-like_C"/>
</dbReference>
<keyword evidence="21" id="KW-1185">Reference proteome</keyword>
<keyword evidence="9" id="KW-0547">Nucleotide-binding</keyword>
<evidence type="ECO:0000256" key="16">
    <source>
        <dbReference type="SAM" id="Coils"/>
    </source>
</evidence>
<feature type="coiled-coil region" evidence="16">
    <location>
        <begin position="359"/>
        <end position="408"/>
    </location>
</feature>
<feature type="coiled-coil region" evidence="16">
    <location>
        <begin position="226"/>
        <end position="303"/>
    </location>
</feature>
<evidence type="ECO:0000313" key="20">
    <source>
        <dbReference type="EMBL" id="RUQ72091.1"/>
    </source>
</evidence>
<keyword evidence="10 20" id="KW-0418">Kinase</keyword>
<evidence type="ECO:0000256" key="12">
    <source>
        <dbReference type="ARBA" id="ARBA00022989"/>
    </source>
</evidence>
<evidence type="ECO:0000256" key="17">
    <source>
        <dbReference type="SAM" id="Phobius"/>
    </source>
</evidence>
<evidence type="ECO:0000256" key="9">
    <source>
        <dbReference type="ARBA" id="ARBA00022741"/>
    </source>
</evidence>
<comment type="similarity">
    <text evidence="3">Belongs to the etk/wzc family.</text>
</comment>
<evidence type="ECO:0000259" key="19">
    <source>
        <dbReference type="Pfam" id="PF13614"/>
    </source>
</evidence>
<evidence type="ECO:0000256" key="1">
    <source>
        <dbReference type="ARBA" id="ARBA00004429"/>
    </source>
</evidence>
<feature type="transmembrane region" description="Helical" evidence="17">
    <location>
        <begin position="475"/>
        <end position="496"/>
    </location>
</feature>
<evidence type="ECO:0000259" key="18">
    <source>
        <dbReference type="Pfam" id="PF02706"/>
    </source>
</evidence>
<dbReference type="OrthoDB" id="230260at2"/>
<sequence>MDQFEVVRADTRNPVPRILHEGAVTRGEINTIAALKRRRVLIGFLILAALAATFLVSRLMTPLYEAEAGIMFNPRELSWVGATTQAGALPPSEEMARKNEVAIVRSRALAQSVVDSLQLDRLPEFNPALRPPSTLRKAAQEGVAALDHALKPAMAYLPPGMVPKLPSLIPPALPPDRLRDEIITRFLARVQIGGGDASRMIGIRFLSENPERAALIANRIADRFIAQKRDQDVESAETLAANLKQEIDDLNREIRDSERRLEEQRIALGLDSDSNIKVLADRMAELNRQLIGLTAERLRAESQFAEAGTTRGSTQESGLDSTAQVLNSPLIQRLQEALAYATARVGQLSLRYSDSHPTMIAARSELRDLRARLAAETNKIQNARLNAVAIAKANEDGLRQQVEQLKVQTTKANQSEVELRVMERNVEAKRTLLPQLETRRNNAIAQIDYLRLHGPETQVISPAVVPNAPSHPPTLAMMATAFVVAAGAGILLAVLLERADGTVQSLSQIRRVTPVRIVGTLPVIRGRRWSRRPPAEQVLERDDPLFLEHLRAIAVRTGLAGPAPAKVLLFTSSVSDEGKSSAATSLARMLALSGRRTVLVDADLRAPTVHRVLGLKRGPGLGEYVVEGCGLDAVVQPDTVSGADVITAGQSREAASDILQSPRMQELIDDLTRYYDTVIIDTPPVLAVVDTHILARLADMTLMMVRWRSTPISTFMTALQQLSDDRVPVDGIVLSQVDGRKYKLYGYADSDLFSPGFRKYHSRVASNP</sequence>
<dbReference type="InterPro" id="IPR050445">
    <property type="entry name" value="Bact_polysacc_biosynth/exp"/>
</dbReference>
<dbReference type="GO" id="GO:0004715">
    <property type="term" value="F:non-membrane spanning protein tyrosine kinase activity"/>
    <property type="evidence" value="ECO:0007669"/>
    <property type="project" value="UniProtKB-EC"/>
</dbReference>
<name>A0A3S0V6K4_9PROT</name>
<dbReference type="Pfam" id="PF02706">
    <property type="entry name" value="Wzz"/>
    <property type="match status" value="1"/>
</dbReference>
<evidence type="ECO:0000256" key="6">
    <source>
        <dbReference type="ARBA" id="ARBA00022519"/>
    </source>
</evidence>
<keyword evidence="16" id="KW-0175">Coiled coil</keyword>
<keyword evidence="7 20" id="KW-0808">Transferase</keyword>
<keyword evidence="11" id="KW-0067">ATP-binding</keyword>
<dbReference type="GO" id="GO:0005886">
    <property type="term" value="C:plasma membrane"/>
    <property type="evidence" value="ECO:0007669"/>
    <property type="project" value="UniProtKB-SubCell"/>
</dbReference>
<dbReference type="CDD" id="cd05387">
    <property type="entry name" value="BY-kinase"/>
    <property type="match status" value="1"/>
</dbReference>
<evidence type="ECO:0000256" key="4">
    <source>
        <dbReference type="ARBA" id="ARBA00011903"/>
    </source>
</evidence>
<proteinExistence type="inferred from homology"/>
<evidence type="ECO:0000256" key="2">
    <source>
        <dbReference type="ARBA" id="ARBA00007316"/>
    </source>
</evidence>
<keyword evidence="8 17" id="KW-0812">Transmembrane</keyword>
<keyword evidence="13 17" id="KW-0472">Membrane</keyword>
<evidence type="ECO:0000256" key="8">
    <source>
        <dbReference type="ARBA" id="ARBA00022692"/>
    </source>
</evidence>
<dbReference type="Gene3D" id="3.40.50.300">
    <property type="entry name" value="P-loop containing nucleotide triphosphate hydrolases"/>
    <property type="match status" value="1"/>
</dbReference>
<evidence type="ECO:0000256" key="10">
    <source>
        <dbReference type="ARBA" id="ARBA00022777"/>
    </source>
</evidence>
<keyword evidence="14" id="KW-0829">Tyrosine-protein kinase</keyword>
<evidence type="ECO:0000313" key="21">
    <source>
        <dbReference type="Proteomes" id="UP000280346"/>
    </source>
</evidence>
<reference evidence="20 21" key="1">
    <citation type="submission" date="2018-12" db="EMBL/GenBank/DDBJ databases">
        <authorList>
            <person name="Yang Y."/>
        </authorList>
    </citation>
    <scope>NUCLEOTIDE SEQUENCE [LARGE SCALE GENOMIC DNA]</scope>
    <source>
        <strain evidence="20 21">GSF71</strain>
    </source>
</reference>
<feature type="domain" description="AAA" evidence="19">
    <location>
        <begin position="578"/>
        <end position="705"/>
    </location>
</feature>
<dbReference type="SUPFAM" id="SSF52540">
    <property type="entry name" value="P-loop containing nucleoside triphosphate hydrolases"/>
    <property type="match status" value="1"/>
</dbReference>
<evidence type="ECO:0000256" key="7">
    <source>
        <dbReference type="ARBA" id="ARBA00022679"/>
    </source>
</evidence>
<evidence type="ECO:0000256" key="5">
    <source>
        <dbReference type="ARBA" id="ARBA00022475"/>
    </source>
</evidence>
<dbReference type="PANTHER" id="PTHR32309:SF13">
    <property type="entry name" value="FERRIC ENTEROBACTIN TRANSPORT PROTEIN FEPE"/>
    <property type="match status" value="1"/>
</dbReference>
<protein>
    <recommendedName>
        <fullName evidence="4">non-specific protein-tyrosine kinase</fullName>
        <ecNumber evidence="4">2.7.10.2</ecNumber>
    </recommendedName>
</protein>
<dbReference type="RefSeq" id="WP_126997708.1">
    <property type="nucleotide sequence ID" value="NZ_JBNPXW010000005.1"/>
</dbReference>
<comment type="catalytic activity">
    <reaction evidence="15">
        <text>L-tyrosyl-[protein] + ATP = O-phospho-L-tyrosyl-[protein] + ADP + H(+)</text>
        <dbReference type="Rhea" id="RHEA:10596"/>
        <dbReference type="Rhea" id="RHEA-COMP:10136"/>
        <dbReference type="Rhea" id="RHEA-COMP:20101"/>
        <dbReference type="ChEBI" id="CHEBI:15378"/>
        <dbReference type="ChEBI" id="CHEBI:30616"/>
        <dbReference type="ChEBI" id="CHEBI:46858"/>
        <dbReference type="ChEBI" id="CHEBI:61978"/>
        <dbReference type="ChEBI" id="CHEBI:456216"/>
        <dbReference type="EC" id="2.7.10.2"/>
    </reaction>
</comment>
<evidence type="ECO:0000256" key="11">
    <source>
        <dbReference type="ARBA" id="ARBA00022840"/>
    </source>
</evidence>
<dbReference type="AlphaFoldDB" id="A0A3S0V6K4"/>
<dbReference type="EC" id="2.7.10.2" evidence="4"/>
<dbReference type="Proteomes" id="UP000280346">
    <property type="component" value="Unassembled WGS sequence"/>
</dbReference>
<gene>
    <name evidence="20" type="ORF">EJ913_11030</name>
</gene>
<dbReference type="InterPro" id="IPR025669">
    <property type="entry name" value="AAA_dom"/>
</dbReference>
<keyword evidence="12 17" id="KW-1133">Transmembrane helix</keyword>
<keyword evidence="5" id="KW-1003">Cell membrane</keyword>
<evidence type="ECO:0000256" key="14">
    <source>
        <dbReference type="ARBA" id="ARBA00023137"/>
    </source>
</evidence>
<dbReference type="PANTHER" id="PTHR32309">
    <property type="entry name" value="TYROSINE-PROTEIN KINASE"/>
    <property type="match status" value="1"/>
</dbReference>
<keyword evidence="6" id="KW-0997">Cell inner membrane</keyword>
<comment type="similarity">
    <text evidence="2">Belongs to the CpsD/CapB family.</text>
</comment>
<evidence type="ECO:0000256" key="13">
    <source>
        <dbReference type="ARBA" id="ARBA00023136"/>
    </source>
</evidence>
<organism evidence="20 21">
    <name type="scientific">Azospirillum doebereinerae</name>
    <dbReference type="NCBI Taxonomy" id="92933"/>
    <lineage>
        <taxon>Bacteria</taxon>
        <taxon>Pseudomonadati</taxon>
        <taxon>Pseudomonadota</taxon>
        <taxon>Alphaproteobacteria</taxon>
        <taxon>Rhodospirillales</taxon>
        <taxon>Azospirillaceae</taxon>
        <taxon>Azospirillum</taxon>
    </lineage>
</organism>
<feature type="domain" description="Polysaccharide chain length determinant N-terminal" evidence="18">
    <location>
        <begin position="32"/>
        <end position="117"/>
    </location>
</feature>
<dbReference type="EMBL" id="RZIJ01000007">
    <property type="protein sequence ID" value="RUQ72091.1"/>
    <property type="molecule type" value="Genomic_DNA"/>
</dbReference>
<comment type="caution">
    <text evidence="20">The sequence shown here is derived from an EMBL/GenBank/DDBJ whole genome shotgun (WGS) entry which is preliminary data.</text>
</comment>
<comment type="subcellular location">
    <subcellularLocation>
        <location evidence="1">Cell inner membrane</location>
        <topology evidence="1">Multi-pass membrane protein</topology>
    </subcellularLocation>
</comment>
<evidence type="ECO:0000256" key="3">
    <source>
        <dbReference type="ARBA" id="ARBA00008883"/>
    </source>
</evidence>
<dbReference type="Pfam" id="PF13614">
    <property type="entry name" value="AAA_31"/>
    <property type="match status" value="1"/>
</dbReference>
<feature type="transmembrane region" description="Helical" evidence="17">
    <location>
        <begin position="40"/>
        <end position="60"/>
    </location>
</feature>
<evidence type="ECO:0000256" key="15">
    <source>
        <dbReference type="ARBA" id="ARBA00051245"/>
    </source>
</evidence>